<dbReference type="GeneID" id="3879121"/>
<dbReference type="EMBL" id="CM002239">
    <property type="protein sequence ID" value="EAA33746.1"/>
    <property type="molecule type" value="Genomic_DNA"/>
</dbReference>
<proteinExistence type="predicted"/>
<name>Q7SBF4_NEUCR</name>
<accession>Q7SBF4</accession>
<evidence type="ECO:0000313" key="2">
    <source>
        <dbReference type="EMBL" id="EAA33746.1"/>
    </source>
</evidence>
<reference evidence="2 3" key="1">
    <citation type="journal article" date="2003" name="Nature">
        <title>The genome sequence of the filamentous fungus Neurospora crassa.</title>
        <authorList>
            <person name="Galagan J.E."/>
            <person name="Calvo S.E."/>
            <person name="Borkovich K.A."/>
            <person name="Selker E.U."/>
            <person name="Read N.D."/>
            <person name="Jaffe D."/>
            <person name="FitzHugh W."/>
            <person name="Ma L.J."/>
            <person name="Smirnov S."/>
            <person name="Purcell S."/>
            <person name="Rehman B."/>
            <person name="Elkins T."/>
            <person name="Engels R."/>
            <person name="Wang S."/>
            <person name="Nielsen C.B."/>
            <person name="Butler J."/>
            <person name="Endrizzi M."/>
            <person name="Qui D."/>
            <person name="Ianakiev P."/>
            <person name="Bell-Pedersen D."/>
            <person name="Nelson M.A."/>
            <person name="Werner-Washburne M."/>
            <person name="Selitrennikoff C.P."/>
            <person name="Kinsey J.A."/>
            <person name="Braun E.L."/>
            <person name="Zelter A."/>
            <person name="Schulte U."/>
            <person name="Kothe G.O."/>
            <person name="Jedd G."/>
            <person name="Mewes W."/>
            <person name="Staben C."/>
            <person name="Marcotte E."/>
            <person name="Greenberg D."/>
            <person name="Roy A."/>
            <person name="Foley K."/>
            <person name="Naylor J."/>
            <person name="Stange-Thomann N."/>
            <person name="Barrett R."/>
            <person name="Gnerre S."/>
            <person name="Kamal M."/>
            <person name="Kamvysselis M."/>
            <person name="Mauceli E."/>
            <person name="Bielke C."/>
            <person name="Rudd S."/>
            <person name="Frishman D."/>
            <person name="Krystofova S."/>
            <person name="Rasmussen C."/>
            <person name="Metzenberg R.L."/>
            <person name="Perkins D.D."/>
            <person name="Kroken S."/>
            <person name="Cogoni C."/>
            <person name="Macino G."/>
            <person name="Catcheside D."/>
            <person name="Li W."/>
            <person name="Pratt R.J."/>
            <person name="Osmani S.A."/>
            <person name="DeSouza C.P."/>
            <person name="Glass L."/>
            <person name="Orbach M.J."/>
            <person name="Berglund J.A."/>
            <person name="Voelker R."/>
            <person name="Yarden O."/>
            <person name="Plamann M."/>
            <person name="Seiler S."/>
            <person name="Dunlap J."/>
            <person name="Radford A."/>
            <person name="Aramayo R."/>
            <person name="Natvig D.O."/>
            <person name="Alex L.A."/>
            <person name="Mannhaupt G."/>
            <person name="Ebbole D.J."/>
            <person name="Freitag M."/>
            <person name="Paulsen I."/>
            <person name="Sachs M.S."/>
            <person name="Lander E.S."/>
            <person name="Nusbaum C."/>
            <person name="Birren B."/>
        </authorList>
    </citation>
    <scope>NUCLEOTIDE SEQUENCE [LARGE SCALE GENOMIC DNA]</scope>
    <source>
        <strain evidence="3">ATCC 24698 / 74-OR23-1A / CBS 708.71 / DSM 1257 / FGSC 987</strain>
    </source>
</reference>
<dbReference type="Proteomes" id="UP000001805">
    <property type="component" value="Chromosome 4, Linkage Group IV"/>
</dbReference>
<dbReference type="InParanoid" id="Q7SBF4"/>
<dbReference type="AlphaFoldDB" id="Q7SBF4"/>
<protein>
    <submittedName>
        <fullName evidence="2">Uncharacterized protein</fullName>
    </submittedName>
</protein>
<dbReference type="KEGG" id="ncr:NCU07602"/>
<dbReference type="PaxDb" id="5141-EFNCRP00000007726"/>
<gene>
    <name evidence="2" type="ORF">NCU07602</name>
</gene>
<evidence type="ECO:0000256" key="1">
    <source>
        <dbReference type="SAM" id="MobiDB-lite"/>
    </source>
</evidence>
<dbReference type="HOGENOM" id="CLU_202034_0_0_1"/>
<dbReference type="VEuPathDB" id="FungiDB:NCU07602"/>
<dbReference type="OMA" id="ENITCHG"/>
<sequence>MRMQAVLVVLHKNKSIAHSFIQVDPTKRFVAGPKAETKGKDENITCHGNRDQLIREGAKAKKVEGKTAEGKKTMGKEAES</sequence>
<dbReference type="OrthoDB" id="10427967at2759"/>
<keyword evidence="3" id="KW-1185">Reference proteome</keyword>
<evidence type="ECO:0000313" key="3">
    <source>
        <dbReference type="Proteomes" id="UP000001805"/>
    </source>
</evidence>
<feature type="region of interest" description="Disordered" evidence="1">
    <location>
        <begin position="58"/>
        <end position="80"/>
    </location>
</feature>
<dbReference type="RefSeq" id="XP_962982.1">
    <property type="nucleotide sequence ID" value="XM_957889.1"/>
</dbReference>
<organism evidence="2 3">
    <name type="scientific">Neurospora crassa (strain ATCC 24698 / 74-OR23-1A / CBS 708.71 / DSM 1257 / FGSC 987)</name>
    <dbReference type="NCBI Taxonomy" id="367110"/>
    <lineage>
        <taxon>Eukaryota</taxon>
        <taxon>Fungi</taxon>
        <taxon>Dikarya</taxon>
        <taxon>Ascomycota</taxon>
        <taxon>Pezizomycotina</taxon>
        <taxon>Sordariomycetes</taxon>
        <taxon>Sordariomycetidae</taxon>
        <taxon>Sordariales</taxon>
        <taxon>Sordariaceae</taxon>
        <taxon>Neurospora</taxon>
    </lineage>
</organism>